<accession>A0ABY3XHW8</accession>
<protein>
    <submittedName>
        <fullName evidence="1">Uncharacterized protein</fullName>
    </submittedName>
</protein>
<dbReference type="EMBL" id="CP093547">
    <property type="protein sequence ID" value="UNP31247.1"/>
    <property type="molecule type" value="Genomic_DNA"/>
</dbReference>
<evidence type="ECO:0000313" key="2">
    <source>
        <dbReference type="Proteomes" id="UP000829194"/>
    </source>
</evidence>
<proteinExistence type="predicted"/>
<reference evidence="1 2" key="1">
    <citation type="submission" date="2022-03" db="EMBL/GenBank/DDBJ databases">
        <title>Complete genome sequence of Lysobacter capsici VKM B-2533 and Lysobacter gummosus 10.1.1, promising sources of lytic agents.</title>
        <authorList>
            <person name="Tarlachkov S.V."/>
            <person name="Kudryakova I.V."/>
            <person name="Afoshin A.S."/>
            <person name="Leontyevskaya E.A."/>
            <person name="Leontyevskaya N.V."/>
        </authorList>
    </citation>
    <scope>NUCLEOTIDE SEQUENCE [LARGE SCALE GENOMIC DNA]</scope>
    <source>
        <strain evidence="1 2">10.1.1</strain>
    </source>
</reference>
<keyword evidence="2" id="KW-1185">Reference proteome</keyword>
<dbReference type="Proteomes" id="UP000829194">
    <property type="component" value="Chromosome"/>
</dbReference>
<evidence type="ECO:0000313" key="1">
    <source>
        <dbReference type="EMBL" id="UNP31247.1"/>
    </source>
</evidence>
<gene>
    <name evidence="1" type="ORF">MOV92_08405</name>
</gene>
<dbReference type="RefSeq" id="WP_148648800.1">
    <property type="nucleotide sequence ID" value="NZ_CP011131.1"/>
</dbReference>
<name>A0ABY3XHW8_9GAMM</name>
<sequence length="118" mass="13188">MNGPGWRTSVEGVEVHLPSVIANGMLVDFWRRSEVGATFGRWTYVKILADCNEGTQIPFATIDAHTGFFVHWADADDRTLAAWHEDAKSKRIMQSICSLYGRGKPEIGSITRLPNPQK</sequence>
<organism evidence="1 2">
    <name type="scientific">Lysobacter gummosus</name>
    <dbReference type="NCBI Taxonomy" id="262324"/>
    <lineage>
        <taxon>Bacteria</taxon>
        <taxon>Pseudomonadati</taxon>
        <taxon>Pseudomonadota</taxon>
        <taxon>Gammaproteobacteria</taxon>
        <taxon>Lysobacterales</taxon>
        <taxon>Lysobacteraceae</taxon>
        <taxon>Lysobacter</taxon>
    </lineage>
</organism>